<evidence type="ECO:0000313" key="2">
    <source>
        <dbReference type="Proteomes" id="UP000056109"/>
    </source>
</evidence>
<organism evidence="1 2">
    <name type="scientific">Acetobacter senegalensis</name>
    <dbReference type="NCBI Taxonomy" id="446692"/>
    <lineage>
        <taxon>Bacteria</taxon>
        <taxon>Pseudomonadati</taxon>
        <taxon>Pseudomonadota</taxon>
        <taxon>Alphaproteobacteria</taxon>
        <taxon>Acetobacterales</taxon>
        <taxon>Acetobacteraceae</taxon>
        <taxon>Acetobacter</taxon>
    </lineage>
</organism>
<gene>
    <name evidence="1" type="ORF">ASN_1307</name>
</gene>
<proteinExistence type="predicted"/>
<evidence type="ECO:0000313" key="1">
    <source>
        <dbReference type="EMBL" id="CEF40673.1"/>
    </source>
</evidence>
<keyword evidence="2" id="KW-1185">Reference proteome</keyword>
<dbReference type="RefSeq" id="WP_157765118.1">
    <property type="nucleotide sequence ID" value="NZ_JAIMFQ010000008.1"/>
</dbReference>
<sequence>MTRLVIKSGGGAMLRVWIDAFGRLMLELDVIGWKEACQAPETVDFVLV</sequence>
<name>A0A0U5EX40_9PROT</name>
<dbReference type="GeneID" id="43396676"/>
<dbReference type="EMBL" id="LN606600">
    <property type="protein sequence ID" value="CEF40673.1"/>
    <property type="molecule type" value="Genomic_DNA"/>
</dbReference>
<dbReference type="AlphaFoldDB" id="A0A0U5EX40"/>
<reference evidence="2" key="1">
    <citation type="submission" date="2014-09" db="EMBL/GenBank/DDBJ databases">
        <authorList>
            <person name="Illeghems K.G."/>
        </authorList>
    </citation>
    <scope>NUCLEOTIDE SEQUENCE [LARGE SCALE GENOMIC DNA]</scope>
    <source>
        <strain evidence="2">108B</strain>
    </source>
</reference>
<dbReference type="KEGG" id="asz:ASN_1307"/>
<accession>A0A0U5EX40</accession>
<dbReference type="Proteomes" id="UP000056109">
    <property type="component" value="Chromosome I"/>
</dbReference>
<dbReference type="PATRIC" id="fig|446692.3.peg.1313"/>
<protein>
    <submittedName>
        <fullName evidence="1">ISCro5 transposase</fullName>
    </submittedName>
</protein>